<protein>
    <submittedName>
        <fullName evidence="1">Uncharacterized protein</fullName>
    </submittedName>
</protein>
<gene>
    <name evidence="1" type="ORF">CSOJ01_04166</name>
</gene>
<name>A0A8H6JKI0_9PEZI</name>
<evidence type="ECO:0000313" key="2">
    <source>
        <dbReference type="Proteomes" id="UP000652219"/>
    </source>
</evidence>
<organism evidence="1 2">
    <name type="scientific">Colletotrichum sojae</name>
    <dbReference type="NCBI Taxonomy" id="2175907"/>
    <lineage>
        <taxon>Eukaryota</taxon>
        <taxon>Fungi</taxon>
        <taxon>Dikarya</taxon>
        <taxon>Ascomycota</taxon>
        <taxon>Pezizomycotina</taxon>
        <taxon>Sordariomycetes</taxon>
        <taxon>Hypocreomycetidae</taxon>
        <taxon>Glomerellales</taxon>
        <taxon>Glomerellaceae</taxon>
        <taxon>Colletotrichum</taxon>
        <taxon>Colletotrichum orchidearum species complex</taxon>
    </lineage>
</organism>
<comment type="caution">
    <text evidence="1">The sequence shown here is derived from an EMBL/GenBank/DDBJ whole genome shotgun (WGS) entry which is preliminary data.</text>
</comment>
<proteinExistence type="predicted"/>
<dbReference type="EMBL" id="WIGN01000045">
    <property type="protein sequence ID" value="KAF6814275.1"/>
    <property type="molecule type" value="Genomic_DNA"/>
</dbReference>
<reference evidence="1 2" key="1">
    <citation type="journal article" date="2020" name="Phytopathology">
        <title>Genome Sequence Resources of Colletotrichum truncatum, C. plurivorum, C. musicola, and C. sojae: Four Species Pathogenic to Soybean (Glycine max).</title>
        <authorList>
            <person name="Rogerio F."/>
            <person name="Boufleur T.R."/>
            <person name="Ciampi-Guillardi M."/>
            <person name="Sukno S.A."/>
            <person name="Thon M.R."/>
            <person name="Massola Junior N.S."/>
            <person name="Baroncelli R."/>
        </authorList>
    </citation>
    <scope>NUCLEOTIDE SEQUENCE [LARGE SCALE GENOMIC DNA]</scope>
    <source>
        <strain evidence="1 2">LFN0009</strain>
    </source>
</reference>
<sequence>MGIGASVPISSKLLFRVLRRTGLSGRRSAFQPASSKRPSDYINDPGYPRLTLPLHPIRWVEILSTLSPITLRKFSSSCGMPIAQVKSIPHTHVLDRKKCPYHRFDLDLGAPFHLKP</sequence>
<keyword evidence="2" id="KW-1185">Reference proteome</keyword>
<dbReference type="AlphaFoldDB" id="A0A8H6JKI0"/>
<evidence type="ECO:0000313" key="1">
    <source>
        <dbReference type="EMBL" id="KAF6814275.1"/>
    </source>
</evidence>
<accession>A0A8H6JKI0</accession>
<dbReference type="Proteomes" id="UP000652219">
    <property type="component" value="Unassembled WGS sequence"/>
</dbReference>